<name>A0A6A6YL41_9PEZI</name>
<proteinExistence type="predicted"/>
<dbReference type="RefSeq" id="XP_033575659.1">
    <property type="nucleotide sequence ID" value="XM_033715119.1"/>
</dbReference>
<reference evidence="3" key="2">
    <citation type="submission" date="2020-04" db="EMBL/GenBank/DDBJ databases">
        <authorList>
            <consortium name="NCBI Genome Project"/>
        </authorList>
    </citation>
    <scope>NUCLEOTIDE SEQUENCE</scope>
    <source>
        <strain evidence="3">CBS 304.34</strain>
    </source>
</reference>
<keyword evidence="2" id="KW-1185">Reference proteome</keyword>
<evidence type="ECO:0000313" key="2">
    <source>
        <dbReference type="Proteomes" id="UP000504636"/>
    </source>
</evidence>
<dbReference type="GeneID" id="54456012"/>
<organism evidence="1">
    <name type="scientific">Mytilinidion resinicola</name>
    <dbReference type="NCBI Taxonomy" id="574789"/>
    <lineage>
        <taxon>Eukaryota</taxon>
        <taxon>Fungi</taxon>
        <taxon>Dikarya</taxon>
        <taxon>Ascomycota</taxon>
        <taxon>Pezizomycotina</taxon>
        <taxon>Dothideomycetes</taxon>
        <taxon>Pleosporomycetidae</taxon>
        <taxon>Mytilinidiales</taxon>
        <taxon>Mytilinidiaceae</taxon>
        <taxon>Mytilinidion</taxon>
    </lineage>
</organism>
<protein>
    <submittedName>
        <fullName evidence="1 3">Uncharacterized protein</fullName>
    </submittedName>
</protein>
<dbReference type="EMBL" id="MU003702">
    <property type="protein sequence ID" value="KAF2808695.1"/>
    <property type="molecule type" value="Genomic_DNA"/>
</dbReference>
<reference evidence="3" key="3">
    <citation type="submission" date="2025-04" db="UniProtKB">
        <authorList>
            <consortium name="RefSeq"/>
        </authorList>
    </citation>
    <scope>IDENTIFICATION</scope>
    <source>
        <strain evidence="3">CBS 304.34</strain>
    </source>
</reference>
<accession>A0A6A6YL41</accession>
<dbReference type="Proteomes" id="UP000504636">
    <property type="component" value="Unplaced"/>
</dbReference>
<evidence type="ECO:0000313" key="1">
    <source>
        <dbReference type="EMBL" id="KAF2808695.1"/>
    </source>
</evidence>
<evidence type="ECO:0000313" key="3">
    <source>
        <dbReference type="RefSeq" id="XP_033575659.1"/>
    </source>
</evidence>
<dbReference type="AlphaFoldDB" id="A0A6A6YL41"/>
<sequence length="174" mass="20153">MSQRACQFYPKYAGYRCKSGVIAPPEGGIQWSCDSCVNDPEMPLHCRKICPGRSEYVKGPGIDHVNAITNAGKHDQSTRPYSCFFADKDPEIQEFLNEHVNNIPWKNNRHDDLWVYDGKRSNGSVTYRYQICKSCKSRVNLGPREEIRPDLRDSFMKKKHGQTWRWPANQPEED</sequence>
<reference evidence="1 3" key="1">
    <citation type="journal article" date="2020" name="Stud. Mycol.">
        <title>101 Dothideomycetes genomes: a test case for predicting lifestyles and emergence of pathogens.</title>
        <authorList>
            <person name="Haridas S."/>
            <person name="Albert R."/>
            <person name="Binder M."/>
            <person name="Bloem J."/>
            <person name="Labutti K."/>
            <person name="Salamov A."/>
            <person name="Andreopoulos B."/>
            <person name="Baker S."/>
            <person name="Barry K."/>
            <person name="Bills G."/>
            <person name="Bluhm B."/>
            <person name="Cannon C."/>
            <person name="Castanera R."/>
            <person name="Culley D."/>
            <person name="Daum C."/>
            <person name="Ezra D."/>
            <person name="Gonzalez J."/>
            <person name="Henrissat B."/>
            <person name="Kuo A."/>
            <person name="Liang C."/>
            <person name="Lipzen A."/>
            <person name="Lutzoni F."/>
            <person name="Magnuson J."/>
            <person name="Mondo S."/>
            <person name="Nolan M."/>
            <person name="Ohm R."/>
            <person name="Pangilinan J."/>
            <person name="Park H.-J."/>
            <person name="Ramirez L."/>
            <person name="Alfaro M."/>
            <person name="Sun H."/>
            <person name="Tritt A."/>
            <person name="Yoshinaga Y."/>
            <person name="Zwiers L.-H."/>
            <person name="Turgeon B."/>
            <person name="Goodwin S."/>
            <person name="Spatafora J."/>
            <person name="Crous P."/>
            <person name="Grigoriev I."/>
        </authorList>
    </citation>
    <scope>NUCLEOTIDE SEQUENCE</scope>
    <source>
        <strain evidence="1 3">CBS 304.34</strain>
    </source>
</reference>
<gene>
    <name evidence="1 3" type="ORF">BDZ99DRAFT_37868</name>
</gene>